<name>A0A2V2X2W6_TRYCR</name>
<dbReference type="VEuPathDB" id="TriTrypDB:TcG_05730"/>
<dbReference type="VEuPathDB" id="TriTrypDB:TcYC6_0065900"/>
<feature type="compositionally biased region" description="Low complexity" evidence="1">
    <location>
        <begin position="104"/>
        <end position="119"/>
    </location>
</feature>
<dbReference type="VEuPathDB" id="TriTrypDB:C3747_31g187"/>
<dbReference type="VEuPathDB" id="TriTrypDB:ECC02_000792"/>
<feature type="compositionally biased region" description="Polar residues" evidence="1">
    <location>
        <begin position="862"/>
        <end position="871"/>
    </location>
</feature>
<dbReference type="VEuPathDB" id="TriTrypDB:C4B63_31g94"/>
<dbReference type="VEuPathDB" id="TriTrypDB:Tc_MARK_8935"/>
<evidence type="ECO:0000256" key="2">
    <source>
        <dbReference type="SAM" id="Phobius"/>
    </source>
</evidence>
<dbReference type="VEuPathDB" id="TriTrypDB:TcCLB.507809.140"/>
<dbReference type="VEuPathDB" id="TriTrypDB:BCY84_10633"/>
<feature type="compositionally biased region" description="Polar residues" evidence="1">
    <location>
        <begin position="42"/>
        <end position="54"/>
    </location>
</feature>
<evidence type="ECO:0000313" key="3">
    <source>
        <dbReference type="EMBL" id="PWV15158.1"/>
    </source>
</evidence>
<dbReference type="SMR" id="A0A2V2X2W6"/>
<accession>A0A2V2X2W6</accession>
<dbReference type="VEuPathDB" id="TriTrypDB:TCDM_04331"/>
<feature type="compositionally biased region" description="Low complexity" evidence="1">
    <location>
        <begin position="1053"/>
        <end position="1073"/>
    </location>
</feature>
<dbReference type="VEuPathDB" id="TriTrypDB:TCSYLVIO_010557"/>
<comment type="caution">
    <text evidence="3">The sequence shown here is derived from an EMBL/GenBank/DDBJ whole genome shotgun (WGS) entry which is preliminary data.</text>
</comment>
<dbReference type="VEuPathDB" id="TriTrypDB:TCSYLVIO_010556"/>
<keyword evidence="2" id="KW-0472">Membrane</keyword>
<feature type="region of interest" description="Disordered" evidence="1">
    <location>
        <begin position="1"/>
        <end position="56"/>
    </location>
</feature>
<feature type="region of interest" description="Disordered" evidence="1">
    <location>
        <begin position="172"/>
        <end position="197"/>
    </location>
</feature>
<keyword evidence="2" id="KW-1133">Transmembrane helix</keyword>
<dbReference type="AlphaFoldDB" id="A0A2V2X2W6"/>
<dbReference type="VEuPathDB" id="TriTrypDB:TcBrA4_0113630"/>
<feature type="transmembrane region" description="Helical" evidence="2">
    <location>
        <begin position="673"/>
        <end position="691"/>
    </location>
</feature>
<keyword evidence="2" id="KW-0812">Transmembrane</keyword>
<gene>
    <name evidence="3" type="ORF">C3747_31g187</name>
</gene>
<evidence type="ECO:0000313" key="4">
    <source>
        <dbReference type="Proteomes" id="UP000246078"/>
    </source>
</evidence>
<feature type="region of interest" description="Disordered" evidence="1">
    <location>
        <begin position="862"/>
        <end position="884"/>
    </location>
</feature>
<feature type="region of interest" description="Disordered" evidence="1">
    <location>
        <begin position="104"/>
        <end position="143"/>
    </location>
</feature>
<feature type="compositionally biased region" description="Basic and acidic residues" evidence="1">
    <location>
        <begin position="182"/>
        <end position="196"/>
    </location>
</feature>
<proteinExistence type="predicted"/>
<dbReference type="OrthoDB" id="267475at2759"/>
<dbReference type="EMBL" id="PRFC01000031">
    <property type="protein sequence ID" value="PWV15158.1"/>
    <property type="molecule type" value="Genomic_DNA"/>
</dbReference>
<dbReference type="VEuPathDB" id="TriTrypDB:TcCL_ESM00782"/>
<dbReference type="Proteomes" id="UP000246078">
    <property type="component" value="Unassembled WGS sequence"/>
</dbReference>
<evidence type="ECO:0000256" key="1">
    <source>
        <dbReference type="SAM" id="MobiDB-lite"/>
    </source>
</evidence>
<organism evidence="3 4">
    <name type="scientific">Trypanosoma cruzi</name>
    <dbReference type="NCBI Taxonomy" id="5693"/>
    <lineage>
        <taxon>Eukaryota</taxon>
        <taxon>Discoba</taxon>
        <taxon>Euglenozoa</taxon>
        <taxon>Kinetoplastea</taxon>
        <taxon>Metakinetoplastina</taxon>
        <taxon>Trypanosomatida</taxon>
        <taxon>Trypanosomatidae</taxon>
        <taxon>Trypanosoma</taxon>
        <taxon>Schizotrypanum</taxon>
    </lineage>
</organism>
<dbReference type="VEuPathDB" id="TriTrypDB:TcCLB.511657.50"/>
<reference evidence="3 4" key="1">
    <citation type="journal article" date="2018" name="Microb. Genom.">
        <title>Expanding an expanded genome: long-read sequencing of Trypanosoma cruzi.</title>
        <authorList>
            <person name="Berna L."/>
            <person name="Rodriguez M."/>
            <person name="Chiribao M.L."/>
            <person name="Parodi-Talice A."/>
            <person name="Pita S."/>
            <person name="Rijo G."/>
            <person name="Alvarez-Valin F."/>
            <person name="Robello C."/>
        </authorList>
    </citation>
    <scope>NUCLEOTIDE SEQUENCE [LARGE SCALE GENOMIC DNA]</scope>
    <source>
        <strain evidence="3 4">TCC</strain>
    </source>
</reference>
<protein>
    <submittedName>
        <fullName evidence="3">Uncharacterized protein</fullName>
    </submittedName>
</protein>
<feature type="transmembrane region" description="Helical" evidence="2">
    <location>
        <begin position="644"/>
        <end position="666"/>
    </location>
</feature>
<feature type="region of interest" description="Disordered" evidence="1">
    <location>
        <begin position="1014"/>
        <end position="1084"/>
    </location>
</feature>
<feature type="compositionally biased region" description="Basic residues" evidence="1">
    <location>
        <begin position="1020"/>
        <end position="1029"/>
    </location>
</feature>
<sequence>MREYGRGLNANDASPPRSGGTLLAPLRLTQQQQEQRQPSEVVPSTQHLTSSGEGLQQVRMKMGAKPLQPIGGTMAAGAGSHRAGQAMTEHVPLNSAFTHLSESKAINPSNSSSHSPLQSFEPQEDRNDTMHSTGQLKQAPFFPTRLEESRGAALELSIPRTRQTVVFVEGSICPQTPPETANSREPKPQLSHEQEQKINANSSISGWGANYSPLLSEANNTSLPLNDVCSVSNHTVGGSRTLPVTWSEPQINENPPKRAASIKKLGDINLSAFTQWCSENLLDPNGLTERRLGRRRSRRWISGTWDLVSATTVRSRKTKGSSASMGGATKQTTCNGSIGGIFTPEDSTLKITPKETREGLNRRLKKDAQSLYSLELPTFDEETGTLGDACVFPRSLAVDVAVEHVIRQERGELRTKATGVGILRFLKEFEESREIIYLYFWYAIAHIRRIKSEKMLIGRYINLERIIRGAFPRYKAEIPTIKQIGCILAKHAPTDESITENNSAAAAREEVEVEEAVPPFFPAISNGHSHGGPGSIVNEESGCTALVSQYPKKNRSRIGSCGGDTVHAFDEAADKSLLQDPTIICLCNEAINAFTVVQTEVYELAEFAQRCFHRLAVLFGQAFERLAEEKDEVLTAFTFIVPHVVYYVFVYCFPNDVVAGIFNAALRMNLYRIFYFWCSGLVATYVRVNGWPKPLTDGKKGLLKCIGQQAGSPTLSQSTASAISPISPKLRGSAFIAQGESNSQVVVAAIGNSKSPSSPTATGEERLEALADDTFEEVDVEVANGHYRIALEFKKYAKHVNYLLQELQKRTEDMHREAAHSSPILTPTDMENTSMGGMAQPDRFFNKLPSVLMSASPQLRTVSWNGGSSKNKMPETRRLPSKPTLLIPSNNYNAAGNYDDVVLPAISQANGAVKRTRAPPVNNDCILSGFPLDHTAIHVKQYMMRPTGVAPAEVPLPPLNVPSTEGTNCNEAASPHADKHHTLPSLRTVKVPLPVASPFFQHYSSKRLATNAAGINEKSFRRKSTRRDKPHPFFSECVVPTAMGSPSSSISHATATRNSVRTSSSSTLAPSISQKRDVGAKNTTNSLMLPHVRRKAINVMLIPPSDAQLRPLKFKSLTKEVTRRQLEIERQMDRLSGREQILRRKYDAETQQGSRRVHQLLSECHSDNQKIEAYAGFLSDKRKKNEGIMGRKQKLPLERIKR</sequence>